<evidence type="ECO:0000313" key="2">
    <source>
        <dbReference type="Proteomes" id="UP001338309"/>
    </source>
</evidence>
<dbReference type="Proteomes" id="UP001338309">
    <property type="component" value="Unassembled WGS sequence"/>
</dbReference>
<protein>
    <recommendedName>
        <fullName evidence="3">XRE family transcriptional regulator</fullName>
    </recommendedName>
</protein>
<evidence type="ECO:0000313" key="1">
    <source>
        <dbReference type="EMBL" id="GMQ31689.1"/>
    </source>
</evidence>
<dbReference type="EMBL" id="BTPD01000025">
    <property type="protein sequence ID" value="GMQ31689.1"/>
    <property type="molecule type" value="Genomic_DNA"/>
</dbReference>
<gene>
    <name evidence="1" type="ORF">Aconfl_43340</name>
</gene>
<name>A0ABQ6PUQ4_9BACT</name>
<proteinExistence type="predicted"/>
<dbReference type="RefSeq" id="WP_338226472.1">
    <property type="nucleotide sequence ID" value="NZ_BTPD01000025.1"/>
</dbReference>
<comment type="caution">
    <text evidence="1">The sequence shown here is derived from an EMBL/GenBank/DDBJ whole genome shotgun (WGS) entry which is preliminary data.</text>
</comment>
<evidence type="ECO:0008006" key="3">
    <source>
        <dbReference type="Google" id="ProtNLM"/>
    </source>
</evidence>
<sequence length="157" mass="18105">MNSRVFLKVGKIDLAIQWVEQSLLPDFAEEVDRLKDLEKIQFRILEADPFELTVRVTQGKLSEGGQKSGKELSDLAKMLFRRYFPFHTIYARPIPYREIPAEEMTGQVVSWKLSEQGISLDKITKETGIPKQQLHAWVSGAEPMDAVARAMFYYLLR</sequence>
<reference evidence="1 2" key="1">
    <citation type="submission" date="2023-08" db="EMBL/GenBank/DDBJ databases">
        <title>Draft genome sequence of Algoriphagus confluentis.</title>
        <authorList>
            <person name="Takatani N."/>
            <person name="Hosokawa M."/>
            <person name="Sawabe T."/>
        </authorList>
    </citation>
    <scope>NUCLEOTIDE SEQUENCE [LARGE SCALE GENOMIC DNA]</scope>
    <source>
        <strain evidence="1 2">NBRC 111222</strain>
    </source>
</reference>
<organism evidence="1 2">
    <name type="scientific">Algoriphagus confluentis</name>
    <dbReference type="NCBI Taxonomy" id="1697556"/>
    <lineage>
        <taxon>Bacteria</taxon>
        <taxon>Pseudomonadati</taxon>
        <taxon>Bacteroidota</taxon>
        <taxon>Cytophagia</taxon>
        <taxon>Cytophagales</taxon>
        <taxon>Cyclobacteriaceae</taxon>
        <taxon>Algoriphagus</taxon>
    </lineage>
</organism>
<keyword evidence="2" id="KW-1185">Reference proteome</keyword>
<accession>A0ABQ6PUQ4</accession>